<keyword evidence="2" id="KW-1185">Reference proteome</keyword>
<name>A0A7J9E3M5_9ROSI</name>
<dbReference type="AlphaFoldDB" id="A0A7J9E3M5"/>
<reference evidence="1 2" key="1">
    <citation type="journal article" date="2019" name="Genome Biol. Evol.">
        <title>Insights into the evolution of the New World diploid cottons (Gossypium, subgenus Houzingenia) based on genome sequencing.</title>
        <authorList>
            <person name="Grover C.E."/>
            <person name="Arick M.A. 2nd"/>
            <person name="Thrash A."/>
            <person name="Conover J.L."/>
            <person name="Sanders W.S."/>
            <person name="Peterson D.G."/>
            <person name="Frelichowski J.E."/>
            <person name="Scheffler J.A."/>
            <person name="Scheffler B.E."/>
            <person name="Wendel J.F."/>
        </authorList>
    </citation>
    <scope>NUCLEOTIDE SEQUENCE [LARGE SCALE GENOMIC DNA]</scope>
    <source>
        <strain evidence="1">8</strain>
        <tissue evidence="1">Leaf</tissue>
    </source>
</reference>
<gene>
    <name evidence="1" type="ORF">Gotri_016265</name>
</gene>
<accession>A0A7J9E3M5</accession>
<evidence type="ECO:0008006" key="3">
    <source>
        <dbReference type="Google" id="ProtNLM"/>
    </source>
</evidence>
<dbReference type="Proteomes" id="UP000593568">
    <property type="component" value="Unassembled WGS sequence"/>
</dbReference>
<sequence length="56" mass="6692">YADLLLRSSTDRTGRLFRYDPRNKKGICNVQRFNVSEWGIPDNIKMNDKGEFWVRN</sequence>
<dbReference type="EMBL" id="JABEZW010000006">
    <property type="protein sequence ID" value="MBA0767374.1"/>
    <property type="molecule type" value="Genomic_DNA"/>
</dbReference>
<evidence type="ECO:0000313" key="2">
    <source>
        <dbReference type="Proteomes" id="UP000593568"/>
    </source>
</evidence>
<evidence type="ECO:0000313" key="1">
    <source>
        <dbReference type="EMBL" id="MBA0767374.1"/>
    </source>
</evidence>
<proteinExistence type="predicted"/>
<organism evidence="1 2">
    <name type="scientific">Gossypium trilobum</name>
    <dbReference type="NCBI Taxonomy" id="34281"/>
    <lineage>
        <taxon>Eukaryota</taxon>
        <taxon>Viridiplantae</taxon>
        <taxon>Streptophyta</taxon>
        <taxon>Embryophyta</taxon>
        <taxon>Tracheophyta</taxon>
        <taxon>Spermatophyta</taxon>
        <taxon>Magnoliopsida</taxon>
        <taxon>eudicotyledons</taxon>
        <taxon>Gunneridae</taxon>
        <taxon>Pentapetalae</taxon>
        <taxon>rosids</taxon>
        <taxon>malvids</taxon>
        <taxon>Malvales</taxon>
        <taxon>Malvaceae</taxon>
        <taxon>Malvoideae</taxon>
        <taxon>Gossypium</taxon>
    </lineage>
</organism>
<feature type="non-terminal residue" evidence="1">
    <location>
        <position position="1"/>
    </location>
</feature>
<protein>
    <recommendedName>
        <fullName evidence="3">Strictosidine synthase</fullName>
    </recommendedName>
</protein>
<comment type="caution">
    <text evidence="1">The sequence shown here is derived from an EMBL/GenBank/DDBJ whole genome shotgun (WGS) entry which is preliminary data.</text>
</comment>